<dbReference type="Pfam" id="PF07022">
    <property type="entry name" value="Phage_CI_repr"/>
    <property type="match status" value="1"/>
</dbReference>
<name>A0ABT5R1X6_9GAMM</name>
<dbReference type="Proteomes" id="UP001149400">
    <property type="component" value="Unassembled WGS sequence"/>
</dbReference>
<dbReference type="InterPro" id="IPR010982">
    <property type="entry name" value="Lambda_DNA-bd_dom_sf"/>
</dbReference>
<reference evidence="3" key="1">
    <citation type="submission" date="2021-12" db="EMBL/GenBank/DDBJ databases">
        <title>Enterovibrio ZSDZ35 sp. nov. and Enterovibrio ZSDZ42 sp. nov., isolated from coastal seawater in Qingdao.</title>
        <authorList>
            <person name="Zhang P."/>
        </authorList>
    </citation>
    <scope>NUCLEOTIDE SEQUENCE</scope>
    <source>
        <strain evidence="3">ZSDZ42</strain>
    </source>
</reference>
<feature type="domain" description="Bacteriophage CI repressor C-terminal" evidence="2">
    <location>
        <begin position="96"/>
        <end position="194"/>
    </location>
</feature>
<sequence length="200" mass="21866">MGRLEAKVPPFEYLKGKEIVDKLKESVGVDIDLQLADVFGVPKGTIGTWKQRELTPYELILRTCLAYDVNLEALALGKGELFKEGSTKSLSETLIAKQLEGGQVKDLEPISFDKSLLTNGLDSSNCVVYKSDSETLFVNIEDTNPSSGRYLIDIDGVISITKLQRLPGGKVSMQFDNAPVVVEVSDLKVVGKVAMSLVRE</sequence>
<evidence type="ECO:0000313" key="4">
    <source>
        <dbReference type="Proteomes" id="UP001149400"/>
    </source>
</evidence>
<evidence type="ECO:0000259" key="2">
    <source>
        <dbReference type="Pfam" id="PF16452"/>
    </source>
</evidence>
<comment type="caution">
    <text evidence="3">The sequence shown here is derived from an EMBL/GenBank/DDBJ whole genome shotgun (WGS) entry which is preliminary data.</text>
</comment>
<dbReference type="InterPro" id="IPR010744">
    <property type="entry name" value="Phage_CI_N"/>
</dbReference>
<keyword evidence="4" id="KW-1185">Reference proteome</keyword>
<dbReference type="EMBL" id="JAJUBC010000015">
    <property type="protein sequence ID" value="MDD1794266.1"/>
    <property type="molecule type" value="Genomic_DNA"/>
</dbReference>
<gene>
    <name evidence="3" type="ORF">LRP50_14080</name>
</gene>
<protein>
    <submittedName>
        <fullName evidence="3">Helix-turn-helix domain-containing protein</fullName>
    </submittedName>
</protein>
<dbReference type="Gene3D" id="1.10.260.40">
    <property type="entry name" value="lambda repressor-like DNA-binding domains"/>
    <property type="match status" value="1"/>
</dbReference>
<dbReference type="Pfam" id="PF16452">
    <property type="entry name" value="Phage_CI_C"/>
    <property type="match status" value="1"/>
</dbReference>
<evidence type="ECO:0000259" key="1">
    <source>
        <dbReference type="Pfam" id="PF07022"/>
    </source>
</evidence>
<dbReference type="Gene3D" id="2.10.109.10">
    <property type="entry name" value="Umud Fragment, subunit A"/>
    <property type="match status" value="1"/>
</dbReference>
<dbReference type="InterPro" id="IPR032499">
    <property type="entry name" value="Phage_CI_C"/>
</dbReference>
<dbReference type="RefSeq" id="WP_274165099.1">
    <property type="nucleotide sequence ID" value="NZ_JAJUBC010000015.1"/>
</dbReference>
<evidence type="ECO:0000313" key="3">
    <source>
        <dbReference type="EMBL" id="MDD1794266.1"/>
    </source>
</evidence>
<organism evidence="3 4">
    <name type="scientific">Enterovibrio gelatinilyticus</name>
    <dbReference type="NCBI Taxonomy" id="2899819"/>
    <lineage>
        <taxon>Bacteria</taxon>
        <taxon>Pseudomonadati</taxon>
        <taxon>Pseudomonadota</taxon>
        <taxon>Gammaproteobacteria</taxon>
        <taxon>Vibrionales</taxon>
        <taxon>Vibrionaceae</taxon>
        <taxon>Enterovibrio</taxon>
    </lineage>
</organism>
<accession>A0ABT5R1X6</accession>
<feature type="domain" description="Bacteriophage CI repressor N-terminal" evidence="1">
    <location>
        <begin position="19"/>
        <end position="82"/>
    </location>
</feature>
<proteinExistence type="predicted"/>